<proteinExistence type="predicted"/>
<evidence type="ECO:0000259" key="2">
    <source>
        <dbReference type="Pfam" id="PF03629"/>
    </source>
</evidence>
<evidence type="ECO:0000313" key="3">
    <source>
        <dbReference type="EMBL" id="NMH25544.1"/>
    </source>
</evidence>
<dbReference type="RefSeq" id="WP_169524239.1">
    <property type="nucleotide sequence ID" value="NZ_JAAMPT010000207.1"/>
</dbReference>
<dbReference type="Pfam" id="PF03629">
    <property type="entry name" value="SASA"/>
    <property type="match status" value="1"/>
</dbReference>
<accession>A0ABX1QWI2</accession>
<evidence type="ECO:0000256" key="1">
    <source>
        <dbReference type="ARBA" id="ARBA00022801"/>
    </source>
</evidence>
<keyword evidence="1" id="KW-0378">Hydrolase</keyword>
<dbReference type="InterPro" id="IPR005181">
    <property type="entry name" value="SASA"/>
</dbReference>
<organism evidence="3 4">
    <name type="scientific">Flavobacterium solisilvae</name>
    <dbReference type="NCBI Taxonomy" id="1852019"/>
    <lineage>
        <taxon>Bacteria</taxon>
        <taxon>Pseudomonadati</taxon>
        <taxon>Bacteroidota</taxon>
        <taxon>Flavobacteriia</taxon>
        <taxon>Flavobacteriales</taxon>
        <taxon>Flavobacteriaceae</taxon>
        <taxon>Flavobacterium</taxon>
    </lineage>
</organism>
<evidence type="ECO:0000313" key="4">
    <source>
        <dbReference type="Proteomes" id="UP000767947"/>
    </source>
</evidence>
<dbReference type="SUPFAM" id="SSF52266">
    <property type="entry name" value="SGNH hydrolase"/>
    <property type="match status" value="1"/>
</dbReference>
<protein>
    <submittedName>
        <fullName evidence="3">Sialate O-acetylesterase</fullName>
    </submittedName>
</protein>
<sequence>MNKILFFIVVMIFSNAIWANVSLPNIFSDNMVLQRNSEIKIWGWGNPKEEIKITPSWKNQEYKVTTDSYANWQITIPTPKEGGPFSITFKGYNEVVLKNILIGEVWLCSGQSNMEMSAAWGIENGDEEVKNANYPNIRFFTVPKLTATTPQNNLLGNWTECSPETMKNFSAVAYFFAKQLQKDLKNVPIGLISSNWGGTSAEVWMPETAFKNEPDLLKATADYKPNEYCPVEPTRTFNAMINPIVGFKIAGTIWYQGESNVGSTIYDKTFSRLITSWRTLWKDDFPFYFVQIAPYQYGENHFGGAEVRDFQRRTLQLPKTEMVVTSDISPTDDIHPKDKKSVGIRLANLALNNHYKTRNELVNGPLFKDFKIEKNKVIVNFDYSDGLYFKDKKANQFEIAGVDGVFHQAKAEIKNNQVILQSKEVKNPTKVRFAWTNTAQSQLFNKANLPASTFISE</sequence>
<dbReference type="Gene3D" id="3.40.50.1110">
    <property type="entry name" value="SGNH hydrolase"/>
    <property type="match status" value="1"/>
</dbReference>
<reference evidence="3 4" key="1">
    <citation type="submission" date="2020-02" db="EMBL/GenBank/DDBJ databases">
        <title>Flavobacterium sp. genome.</title>
        <authorList>
            <person name="Jung H.S."/>
            <person name="Baek J.H."/>
            <person name="Jeon C.O."/>
        </authorList>
    </citation>
    <scope>NUCLEOTIDE SEQUENCE [LARGE SCALE GENOMIC DNA]</scope>
    <source>
        <strain evidence="3 4">SE-s27</strain>
    </source>
</reference>
<name>A0ABX1QWI2_9FLAO</name>
<dbReference type="Proteomes" id="UP000767947">
    <property type="component" value="Unassembled WGS sequence"/>
</dbReference>
<comment type="caution">
    <text evidence="3">The sequence shown here is derived from an EMBL/GenBank/DDBJ whole genome shotgun (WGS) entry which is preliminary data.</text>
</comment>
<dbReference type="PANTHER" id="PTHR22901:SF0">
    <property type="entry name" value="SIALATE O-ACETYLESTERASE"/>
    <property type="match status" value="1"/>
</dbReference>
<feature type="domain" description="Sialate O-acetylesterase" evidence="2">
    <location>
        <begin position="104"/>
        <end position="349"/>
    </location>
</feature>
<dbReference type="InterPro" id="IPR039329">
    <property type="entry name" value="SIAE"/>
</dbReference>
<dbReference type="InterPro" id="IPR036514">
    <property type="entry name" value="SGNH_hydro_sf"/>
</dbReference>
<dbReference type="PANTHER" id="PTHR22901">
    <property type="entry name" value="SIALATE O-ACETYLESTERASE"/>
    <property type="match status" value="1"/>
</dbReference>
<gene>
    <name evidence="3" type="ORF">G6042_09720</name>
</gene>
<keyword evidence="4" id="KW-1185">Reference proteome</keyword>
<dbReference type="EMBL" id="JAAMPT010000207">
    <property type="protein sequence ID" value="NMH25544.1"/>
    <property type="molecule type" value="Genomic_DNA"/>
</dbReference>